<keyword evidence="3" id="KW-1185">Reference proteome</keyword>
<keyword evidence="1" id="KW-0472">Membrane</keyword>
<dbReference type="VEuPathDB" id="HostDB:GeneID_118665019"/>
<keyword evidence="1" id="KW-1133">Transmembrane helix</keyword>
<dbReference type="PANTHER" id="PTHR20765">
    <property type="entry name" value="SOLUTE CARRIER FAMILY 43 MEMBER 3-RELATED"/>
    <property type="match status" value="1"/>
</dbReference>
<dbReference type="Proteomes" id="UP000527355">
    <property type="component" value="Unassembled WGS sequence"/>
</dbReference>
<dbReference type="PANTHER" id="PTHR20765:SF1">
    <property type="entry name" value="EQUILIBRATIVE NUCLEOBASE TRANSPORTER 1"/>
    <property type="match status" value="1"/>
</dbReference>
<protein>
    <submittedName>
        <fullName evidence="2">Solute carrier family 43 member 3</fullName>
    </submittedName>
</protein>
<feature type="transmembrane region" description="Helical" evidence="1">
    <location>
        <begin position="70"/>
        <end position="92"/>
    </location>
</feature>
<name>A0A7J7VKG7_MYOMY</name>
<reference evidence="2 3" key="1">
    <citation type="journal article" date="2020" name="Nature">
        <title>Six reference-quality genomes reveal evolution of bat adaptations.</title>
        <authorList>
            <person name="Jebb D."/>
            <person name="Huang Z."/>
            <person name="Pippel M."/>
            <person name="Hughes G.M."/>
            <person name="Lavrichenko K."/>
            <person name="Devanna P."/>
            <person name="Winkler S."/>
            <person name="Jermiin L.S."/>
            <person name="Skirmuntt E.C."/>
            <person name="Katzourakis A."/>
            <person name="Burkitt-Gray L."/>
            <person name="Ray D.A."/>
            <person name="Sullivan K.A.M."/>
            <person name="Roscito J.G."/>
            <person name="Kirilenko B.M."/>
            <person name="Davalos L.M."/>
            <person name="Corthals A.P."/>
            <person name="Power M.L."/>
            <person name="Jones G."/>
            <person name="Ransome R.D."/>
            <person name="Dechmann D.K.N."/>
            <person name="Locatelli A.G."/>
            <person name="Puechmaille S.J."/>
            <person name="Fedrigo O."/>
            <person name="Jarvis E.D."/>
            <person name="Hiller M."/>
            <person name="Vernes S.C."/>
            <person name="Myers E.W."/>
            <person name="Teeling E.C."/>
        </authorList>
    </citation>
    <scope>NUCLEOTIDE SEQUENCE [LARGE SCALE GENOMIC DNA]</scope>
    <source>
        <strain evidence="2">MMyoMyo1</strain>
        <tissue evidence="2">Flight muscle</tissue>
    </source>
</reference>
<dbReference type="EMBL" id="JABWUV010000010">
    <property type="protein sequence ID" value="KAF6325717.1"/>
    <property type="molecule type" value="Genomic_DNA"/>
</dbReference>
<gene>
    <name evidence="2" type="ORF">mMyoMyo1_017800</name>
</gene>
<accession>A0A7J7VKG7</accession>
<keyword evidence="1" id="KW-0812">Transmembrane</keyword>
<sequence length="105" mass="11804">MSGQGLPLRVATLLTGLLECLGFAGVLFGWASLVFVFKKEHYFEELCEHDARLMGNATGMEDCKAQDEKFSLIFTLASFMNNFMTFPTGFIFDRFKTTVARLIAM</sequence>
<evidence type="ECO:0000256" key="1">
    <source>
        <dbReference type="SAM" id="Phobius"/>
    </source>
</evidence>
<organism evidence="2 3">
    <name type="scientific">Myotis myotis</name>
    <name type="common">Greater mouse-eared bat</name>
    <name type="synonym">Vespertilio myotis</name>
    <dbReference type="NCBI Taxonomy" id="51298"/>
    <lineage>
        <taxon>Eukaryota</taxon>
        <taxon>Metazoa</taxon>
        <taxon>Chordata</taxon>
        <taxon>Craniata</taxon>
        <taxon>Vertebrata</taxon>
        <taxon>Euteleostomi</taxon>
        <taxon>Mammalia</taxon>
        <taxon>Eutheria</taxon>
        <taxon>Laurasiatheria</taxon>
        <taxon>Chiroptera</taxon>
        <taxon>Yangochiroptera</taxon>
        <taxon>Vespertilionidae</taxon>
        <taxon>Myotis</taxon>
    </lineage>
</organism>
<evidence type="ECO:0000313" key="2">
    <source>
        <dbReference type="EMBL" id="KAF6325717.1"/>
    </source>
</evidence>
<comment type="caution">
    <text evidence="2">The sequence shown here is derived from an EMBL/GenBank/DDBJ whole genome shotgun (WGS) entry which is preliminary data.</text>
</comment>
<dbReference type="InterPro" id="IPR027197">
    <property type="entry name" value="SLC43A3"/>
</dbReference>
<dbReference type="AlphaFoldDB" id="A0A7J7VKG7"/>
<evidence type="ECO:0000313" key="3">
    <source>
        <dbReference type="Proteomes" id="UP000527355"/>
    </source>
</evidence>
<feature type="transmembrane region" description="Helical" evidence="1">
    <location>
        <begin position="12"/>
        <end position="37"/>
    </location>
</feature>
<proteinExistence type="predicted"/>